<dbReference type="SMART" id="SM00387">
    <property type="entry name" value="HATPase_c"/>
    <property type="match status" value="1"/>
</dbReference>
<keyword evidence="6" id="KW-0418">Kinase</keyword>
<dbReference type="GO" id="GO:0005524">
    <property type="term" value="F:ATP binding"/>
    <property type="evidence" value="ECO:0007669"/>
    <property type="project" value="UniProtKB-KW"/>
</dbReference>
<comment type="caution">
    <text evidence="11">The sequence shown here is derived from an EMBL/GenBank/DDBJ whole genome shotgun (WGS) entry which is preliminary data.</text>
</comment>
<sequence>MLSSAPPPSLPRRRRRLRAPRCRRRAFPGRTPMRRTLPPTSLRSKLPSRLRAPFEKGVNVDAASVIVLTVVLIALVAMLCYVAFAKEKKTLHYLFITIIVELIVWNTAVLGGKYVAADPELSVFVDNFAYFGAAFVPVTMLLLGLAYQKSFKGFSKAYGLLFAFPIITMVVIFTNDFHHLFYLSYTPGVGYVQGPYFVFYALYSYACLFTGMGLLCYTAIKTSGVLSLQALLNVAAALIPTVTNICYTLHVPGFYVYTTPVAFTITVLLYIVSLFRFGFLKTVPIATQTVINRISDCFVVIDRELRMLDCNESFTRRFYDRSNAQKKTKLDDLLVGMGLSADQVASIRWNIAVAFESGRLQTADLAVEAGEGPLFYTVEYTPLSESLSYPALVLLFKDVTQHVLDLQALRDNQDILLERERLASLGQMIGGIAHNLKSPILAISGGIDQVQWLVSEYRDSVGDQEVTDDDHREIARDMDEWLAKMKIQLSYMSDIISTVKGQAAQFSEDSSHPFTVGEVLKRTQILMQHSLVKGGCTLETEVNISREQVVFGDVNSLVQILDNVIDNAIHAYNGDGGTIKLNVEPVEDSVRFSVSDQGAGIAPDVQKLLFKEMTTTRGKHGTGLGLYMSYSTVKGMFRGSMWFETQPGAGTTFFIQIPLAGKRG</sequence>
<dbReference type="PROSITE" id="PS50109">
    <property type="entry name" value="HIS_KIN"/>
    <property type="match status" value="1"/>
</dbReference>
<keyword evidence="9" id="KW-0812">Transmembrane</keyword>
<keyword evidence="12" id="KW-1185">Reference proteome</keyword>
<dbReference type="InterPro" id="IPR005467">
    <property type="entry name" value="His_kinase_dom"/>
</dbReference>
<dbReference type="EC" id="2.7.13.3" evidence="2"/>
<dbReference type="Pfam" id="PF16927">
    <property type="entry name" value="HisKA_7TM"/>
    <property type="match status" value="1"/>
</dbReference>
<evidence type="ECO:0000256" key="8">
    <source>
        <dbReference type="ARBA" id="ARBA00023012"/>
    </source>
</evidence>
<evidence type="ECO:0000313" key="12">
    <source>
        <dbReference type="Proteomes" id="UP000278632"/>
    </source>
</evidence>
<feature type="transmembrane region" description="Helical" evidence="9">
    <location>
        <begin position="158"/>
        <end position="177"/>
    </location>
</feature>
<evidence type="ECO:0000256" key="3">
    <source>
        <dbReference type="ARBA" id="ARBA00022553"/>
    </source>
</evidence>
<keyword evidence="8" id="KW-0902">Two-component regulatory system</keyword>
<protein>
    <recommendedName>
        <fullName evidence="2">histidine kinase</fullName>
        <ecNumber evidence="2">2.7.13.3</ecNumber>
    </recommendedName>
</protein>
<dbReference type="GO" id="GO:0000160">
    <property type="term" value="P:phosphorelay signal transduction system"/>
    <property type="evidence" value="ECO:0007669"/>
    <property type="project" value="UniProtKB-KW"/>
</dbReference>
<dbReference type="GO" id="GO:0004673">
    <property type="term" value="F:protein histidine kinase activity"/>
    <property type="evidence" value="ECO:0007669"/>
    <property type="project" value="UniProtKB-EC"/>
</dbReference>
<feature type="transmembrane region" description="Helical" evidence="9">
    <location>
        <begin position="128"/>
        <end position="146"/>
    </location>
</feature>
<accession>A0A3N0BKR7</accession>
<evidence type="ECO:0000259" key="10">
    <source>
        <dbReference type="PROSITE" id="PS50109"/>
    </source>
</evidence>
<evidence type="ECO:0000256" key="5">
    <source>
        <dbReference type="ARBA" id="ARBA00022741"/>
    </source>
</evidence>
<evidence type="ECO:0000256" key="9">
    <source>
        <dbReference type="SAM" id="Phobius"/>
    </source>
</evidence>
<dbReference type="InterPro" id="IPR036890">
    <property type="entry name" value="HATPase_C_sf"/>
</dbReference>
<dbReference type="Pfam" id="PF02518">
    <property type="entry name" value="HATPase_c"/>
    <property type="match status" value="1"/>
</dbReference>
<proteinExistence type="predicted"/>
<keyword evidence="9" id="KW-0472">Membrane</keyword>
<dbReference type="SUPFAM" id="SSF55874">
    <property type="entry name" value="ATPase domain of HSP90 chaperone/DNA topoisomerase II/histidine kinase"/>
    <property type="match status" value="1"/>
</dbReference>
<keyword evidence="5" id="KW-0547">Nucleotide-binding</keyword>
<feature type="transmembrane region" description="Helical" evidence="9">
    <location>
        <begin position="256"/>
        <end position="275"/>
    </location>
</feature>
<dbReference type="InterPro" id="IPR031621">
    <property type="entry name" value="HisKA_7TM"/>
</dbReference>
<keyword evidence="9" id="KW-1133">Transmembrane helix</keyword>
<evidence type="ECO:0000256" key="2">
    <source>
        <dbReference type="ARBA" id="ARBA00012438"/>
    </source>
</evidence>
<dbReference type="PANTHER" id="PTHR43065">
    <property type="entry name" value="SENSOR HISTIDINE KINASE"/>
    <property type="match status" value="1"/>
</dbReference>
<dbReference type="PRINTS" id="PR00344">
    <property type="entry name" value="BCTRLSENSOR"/>
</dbReference>
<feature type="transmembrane region" description="Helical" evidence="9">
    <location>
        <begin position="91"/>
        <end position="108"/>
    </location>
</feature>
<dbReference type="Gene3D" id="3.30.565.10">
    <property type="entry name" value="Histidine kinase-like ATPase, C-terminal domain"/>
    <property type="match status" value="1"/>
</dbReference>
<keyword evidence="4" id="KW-0808">Transferase</keyword>
<gene>
    <name evidence="11" type="ORF">DMP08_00830</name>
</gene>
<reference evidence="12" key="1">
    <citation type="submission" date="2018-05" db="EMBL/GenBank/DDBJ databases">
        <title>Genome Sequencing of selected type strains of the family Eggerthellaceae.</title>
        <authorList>
            <person name="Danylec N."/>
            <person name="Stoll D.A."/>
            <person name="Doetsch A."/>
            <person name="Huch M."/>
        </authorList>
    </citation>
    <scope>NUCLEOTIDE SEQUENCE [LARGE SCALE GENOMIC DNA]</scope>
    <source>
        <strain evidence="12">DSM 16106</strain>
    </source>
</reference>
<feature type="domain" description="Histidine kinase" evidence="10">
    <location>
        <begin position="431"/>
        <end position="661"/>
    </location>
</feature>
<feature type="transmembrane region" description="Helical" evidence="9">
    <location>
        <begin position="62"/>
        <end position="84"/>
    </location>
</feature>
<organism evidence="11 12">
    <name type="scientific">Paraeggerthella hongkongensis</name>
    <dbReference type="NCBI Taxonomy" id="230658"/>
    <lineage>
        <taxon>Bacteria</taxon>
        <taxon>Bacillati</taxon>
        <taxon>Actinomycetota</taxon>
        <taxon>Coriobacteriia</taxon>
        <taxon>Eggerthellales</taxon>
        <taxon>Eggerthellaceae</taxon>
        <taxon>Paraeggerthella</taxon>
    </lineage>
</organism>
<dbReference type="Proteomes" id="UP000278632">
    <property type="component" value="Unassembled WGS sequence"/>
</dbReference>
<comment type="catalytic activity">
    <reaction evidence="1">
        <text>ATP + protein L-histidine = ADP + protein N-phospho-L-histidine.</text>
        <dbReference type="EC" id="2.7.13.3"/>
    </reaction>
</comment>
<dbReference type="PANTHER" id="PTHR43065:SF10">
    <property type="entry name" value="PEROXIDE STRESS-ACTIVATED HISTIDINE KINASE MAK3"/>
    <property type="match status" value="1"/>
</dbReference>
<evidence type="ECO:0000313" key="11">
    <source>
        <dbReference type="EMBL" id="RNL49032.1"/>
    </source>
</evidence>
<feature type="transmembrane region" description="Helical" evidence="9">
    <location>
        <begin position="197"/>
        <end position="218"/>
    </location>
</feature>
<evidence type="ECO:0000256" key="1">
    <source>
        <dbReference type="ARBA" id="ARBA00000085"/>
    </source>
</evidence>
<evidence type="ECO:0000256" key="7">
    <source>
        <dbReference type="ARBA" id="ARBA00022840"/>
    </source>
</evidence>
<dbReference type="AlphaFoldDB" id="A0A3N0BKR7"/>
<dbReference type="EMBL" id="QICD01000001">
    <property type="protein sequence ID" value="RNL49032.1"/>
    <property type="molecule type" value="Genomic_DNA"/>
</dbReference>
<evidence type="ECO:0000256" key="4">
    <source>
        <dbReference type="ARBA" id="ARBA00022679"/>
    </source>
</evidence>
<evidence type="ECO:0000256" key="6">
    <source>
        <dbReference type="ARBA" id="ARBA00022777"/>
    </source>
</evidence>
<dbReference type="InterPro" id="IPR003594">
    <property type="entry name" value="HATPase_dom"/>
</dbReference>
<name>A0A3N0BKR7_9ACTN</name>
<keyword evidence="7" id="KW-0067">ATP-binding</keyword>
<dbReference type="InterPro" id="IPR004358">
    <property type="entry name" value="Sig_transdc_His_kin-like_C"/>
</dbReference>
<keyword evidence="3" id="KW-0597">Phosphoprotein</keyword>
<dbReference type="Gene3D" id="1.10.287.130">
    <property type="match status" value="1"/>
</dbReference>